<reference evidence="2 4" key="2">
    <citation type="journal article" date="2019" name="Microbiome">
        <title>Annotated bacterial chromosomes from frame-shift-corrected long-read metagenomic data.</title>
        <authorList>
            <person name="Arumugam K."/>
            <person name="Bagci C."/>
            <person name="Bessarab I."/>
            <person name="Beier S."/>
            <person name="Buchfink B."/>
            <person name="Gorska A."/>
            <person name="Qiu G."/>
            <person name="Huson D.H."/>
            <person name="Williams R.B.H."/>
        </authorList>
    </citation>
    <scope>NUCLEOTIDE SEQUENCE [LARGE SCALE GENOMIC DNA]</scope>
    <source>
        <strain evidence="2">SSA1</strain>
    </source>
</reference>
<evidence type="ECO:0000313" key="1">
    <source>
        <dbReference type="EMBL" id="KFB75383.1"/>
    </source>
</evidence>
<dbReference type="STRING" id="1453999.AW06_003552"/>
<dbReference type="EMBL" id="CP058708">
    <property type="protein sequence ID" value="QLH49956.1"/>
    <property type="molecule type" value="Genomic_DNA"/>
</dbReference>
<dbReference type="KEGG" id="acog:HWD57_09320"/>
<evidence type="ECO:0000313" key="4">
    <source>
        <dbReference type="Proteomes" id="UP000509684"/>
    </source>
</evidence>
<dbReference type="AlphaFoldDB" id="A0A080M295"/>
<dbReference type="RefSeq" id="WP_034951985.1">
    <property type="nucleotide sequence ID" value="NZ_JDST02000090.1"/>
</dbReference>
<name>A0A080M295_9PROT</name>
<dbReference type="EMBL" id="JDST02000090">
    <property type="protein sequence ID" value="KFB75383.1"/>
    <property type="molecule type" value="Genomic_DNA"/>
</dbReference>
<gene>
    <name evidence="1" type="ORF">AW06_003552</name>
    <name evidence="2" type="ORF">HWD57_09320</name>
</gene>
<protein>
    <submittedName>
        <fullName evidence="1">Uncharacterized protein</fullName>
    </submittedName>
</protein>
<evidence type="ECO:0000313" key="2">
    <source>
        <dbReference type="EMBL" id="QLH49956.1"/>
    </source>
</evidence>
<dbReference type="Proteomes" id="UP000021315">
    <property type="component" value="Unassembled WGS sequence"/>
</dbReference>
<accession>A0A7D5S7Z1</accession>
<organism evidence="1 3">
    <name type="scientific">Candidatus Accumulibacter cognatus</name>
    <dbReference type="NCBI Taxonomy" id="2954383"/>
    <lineage>
        <taxon>Bacteria</taxon>
        <taxon>Pseudomonadati</taxon>
        <taxon>Pseudomonadota</taxon>
        <taxon>Betaproteobacteria</taxon>
        <taxon>Candidatus Accumulibacter</taxon>
    </lineage>
</organism>
<reference evidence="2" key="3">
    <citation type="submission" date="2020-06" db="EMBL/GenBank/DDBJ databases">
        <authorList>
            <person name="Arumugam K."/>
            <person name="Besarab I."/>
            <person name="Haryono M."/>
            <person name="Bagci C."/>
            <person name="Beier S."/>
            <person name="Buchfink B."/>
            <person name="Gorska A."/>
            <person name="Qiu G."/>
            <person name="Huson D.H."/>
            <person name="Williams R.B."/>
        </authorList>
    </citation>
    <scope>NUCLEOTIDE SEQUENCE</scope>
    <source>
        <strain evidence="2">SSA1</strain>
    </source>
</reference>
<sequence>MLKAYRERCPVLRWATGDARAGDRVRGCRRRGTYLRSYALAFIEKVCPEIGEEYLKAVAQKQNGSE</sequence>
<reference evidence="1 3" key="1">
    <citation type="submission" date="2014-02" db="EMBL/GenBank/DDBJ databases">
        <title>Expanding our view of genomic diversity in Candidatus Accumulibacter clades.</title>
        <authorList>
            <person name="Skennerton C.T."/>
            <person name="Barr J.J."/>
            <person name="Slater F.R."/>
            <person name="Bond P.L."/>
            <person name="Tyson G.W."/>
        </authorList>
    </citation>
    <scope>NUCLEOTIDE SEQUENCE [LARGE SCALE GENOMIC DNA]</scope>
    <source>
        <strain evidence="3">SK-02</strain>
    </source>
</reference>
<proteinExistence type="predicted"/>
<keyword evidence="3" id="KW-1185">Reference proteome</keyword>
<dbReference type="Gene3D" id="3.40.190.10">
    <property type="entry name" value="Periplasmic binding protein-like II"/>
    <property type="match status" value="1"/>
</dbReference>
<dbReference type="Proteomes" id="UP000509684">
    <property type="component" value="Chromosome"/>
</dbReference>
<evidence type="ECO:0000313" key="3">
    <source>
        <dbReference type="Proteomes" id="UP000021315"/>
    </source>
</evidence>
<accession>A0A080M295</accession>